<comment type="caution">
    <text evidence="1">The sequence shown here is derived from an EMBL/GenBank/DDBJ whole genome shotgun (WGS) entry which is preliminary data.</text>
</comment>
<sequence length="603" mass="68675">MAGIWNINSTYNVNNKRIATKLSFEIGEKFLARVINIDRVSQSILLKLLDGWQFSANIENPEKVLQDELLRFQVDGFEDGKVKLKIVSGEKDSSGTYKDAVQLFIKEKGLNLNSEDYGLIENMIKHDIPLTDENISDIKTLMKFMEKLQSNPKEKDVFIQKYLLSKNIETNSNEGKMITNTLKNFFDKLGDVNSKDIFTLIENNIDLNKANIDSFENVFKKSSTIYNEIKNMGSELNKNIADSIKSGNILESGNDYTDILQKNIEKTFGDGGKSEVAAVKNNTDDNPNINEDINQKDIEDSGVKNNSKTQAKNEISEVVKNILDNSATKDGIKNIAKEIGKQTNSKAEDVENIIKKVINEENNISNNDEKTVVENQDLNVNNEDNKQNVKNNISNIIKDIFSNSTLKAKQYRISKDTIDNITNQIKDQINSKTEEMTDIIKQAISQTDDKSAQKSVNIMNMLNNNINDFKIFNTVSNSYYYMDLPLKFENRDYGCKLIIKDERKKGKKIDSSNVKIATSVNTDNMGVVDAYLTVKNRNMDIDIKSDKMWVNVLKKYDKKILESLSELGYNINVQFNEKKQEMNISNCRDFFQDSEFGIINTRA</sequence>
<keyword evidence="2" id="KW-1185">Reference proteome</keyword>
<gene>
    <name evidence="1" type="ORF">J2Z42_001080</name>
</gene>
<organism evidence="1 2">
    <name type="scientific">Clostridium algifaecis</name>
    <dbReference type="NCBI Taxonomy" id="1472040"/>
    <lineage>
        <taxon>Bacteria</taxon>
        <taxon>Bacillati</taxon>
        <taxon>Bacillota</taxon>
        <taxon>Clostridia</taxon>
        <taxon>Eubacteriales</taxon>
        <taxon>Clostridiaceae</taxon>
        <taxon>Clostridium</taxon>
    </lineage>
</organism>
<proteinExistence type="predicted"/>
<dbReference type="Proteomes" id="UP001519307">
    <property type="component" value="Unassembled WGS sequence"/>
</dbReference>
<protein>
    <submittedName>
        <fullName evidence="1">ElaB/YqjD/DUF883 family membrane-anchored ribosome-binding protein</fullName>
    </submittedName>
</protein>
<accession>A0ABS4KQU8</accession>
<name>A0ABS4KQU8_9CLOT</name>
<evidence type="ECO:0000313" key="1">
    <source>
        <dbReference type="EMBL" id="MBP2032415.1"/>
    </source>
</evidence>
<evidence type="ECO:0000313" key="2">
    <source>
        <dbReference type="Proteomes" id="UP001519307"/>
    </source>
</evidence>
<dbReference type="EMBL" id="JAGGLM010000004">
    <property type="protein sequence ID" value="MBP2032415.1"/>
    <property type="molecule type" value="Genomic_DNA"/>
</dbReference>
<reference evidence="1 2" key="1">
    <citation type="submission" date="2021-03" db="EMBL/GenBank/DDBJ databases">
        <title>Genomic Encyclopedia of Type Strains, Phase IV (KMG-IV): sequencing the most valuable type-strain genomes for metagenomic binning, comparative biology and taxonomic classification.</title>
        <authorList>
            <person name="Goeker M."/>
        </authorList>
    </citation>
    <scope>NUCLEOTIDE SEQUENCE [LARGE SCALE GENOMIC DNA]</scope>
    <source>
        <strain evidence="1 2">DSM 28783</strain>
    </source>
</reference>